<dbReference type="PANTHER" id="PTHR43775">
    <property type="entry name" value="FATTY ACID SYNTHASE"/>
    <property type="match status" value="1"/>
</dbReference>
<dbReference type="Pfam" id="PF00109">
    <property type="entry name" value="ketoacyl-synt"/>
    <property type="match status" value="2"/>
</dbReference>
<reference evidence="4 5" key="1">
    <citation type="submission" date="2019-03" db="EMBL/GenBank/DDBJ databases">
        <title>Single cell metagenomics reveals metabolic interactions within the superorganism composed of flagellate Streblomastix strix and complex community of Bacteroidetes bacteria on its surface.</title>
        <authorList>
            <person name="Treitli S.C."/>
            <person name="Kolisko M."/>
            <person name="Husnik F."/>
            <person name="Keeling P."/>
            <person name="Hampl V."/>
        </authorList>
    </citation>
    <scope>NUCLEOTIDE SEQUENCE [LARGE SCALE GENOMIC DNA]</scope>
    <source>
        <strain evidence="4">ST1C</strain>
    </source>
</reference>
<dbReference type="GO" id="GO:0006633">
    <property type="term" value="P:fatty acid biosynthetic process"/>
    <property type="evidence" value="ECO:0007669"/>
    <property type="project" value="TreeGrafter"/>
</dbReference>
<protein>
    <recommendedName>
        <fullName evidence="3">Ketosynthase family 3 (KS3) domain-containing protein</fullName>
    </recommendedName>
</protein>
<feature type="non-terminal residue" evidence="4">
    <location>
        <position position="1"/>
    </location>
</feature>
<organism evidence="4 5">
    <name type="scientific">Streblomastix strix</name>
    <dbReference type="NCBI Taxonomy" id="222440"/>
    <lineage>
        <taxon>Eukaryota</taxon>
        <taxon>Metamonada</taxon>
        <taxon>Preaxostyla</taxon>
        <taxon>Oxymonadida</taxon>
        <taxon>Streblomastigidae</taxon>
        <taxon>Streblomastix</taxon>
    </lineage>
</organism>
<keyword evidence="2" id="KW-0597">Phosphoprotein</keyword>
<gene>
    <name evidence="4" type="ORF">EZS28_025600</name>
</gene>
<sequence>EQQTLYFLPHEFKLMDPRQRLSFEVAYETFEDGVNTIDAHTQIGISSSIVVNRLYYFYNLLGPSFIIDIAYPSTLFSLNCACQSIRSGEIRSTFCVPSSDGQCKAFDASANGYVRSEGAGMILLKHLSDSERDGNRFLAVIRGTATYSNGKMEQQMTFLSGEQQVWLFDRVLYESNVFPSEVNYVEAHDTGTLVSDPVECKSIRCILNVGRQMGRPIVVGSVKSNVGHLEPAAGIVSLIKVAYGLKHNLIPPTISAHTFYPRIVMKALNLKNVIQIQSLPAATNENQLRTGTVSAFEFRETNVSLIVFKAKIRQVNVLRFWLYLDGVLKHLY</sequence>
<evidence type="ECO:0000256" key="2">
    <source>
        <dbReference type="ARBA" id="ARBA00022553"/>
    </source>
</evidence>
<dbReference type="SMART" id="SM00825">
    <property type="entry name" value="PKS_KS"/>
    <property type="match status" value="1"/>
</dbReference>
<dbReference type="SUPFAM" id="SSF53901">
    <property type="entry name" value="Thiolase-like"/>
    <property type="match status" value="2"/>
</dbReference>
<name>A0A5J4V8P7_9EUKA</name>
<feature type="domain" description="Ketosynthase family 3 (KS3)" evidence="3">
    <location>
        <begin position="1"/>
        <end position="309"/>
    </location>
</feature>
<dbReference type="InterPro" id="IPR014031">
    <property type="entry name" value="Ketoacyl_synth_C"/>
</dbReference>
<keyword evidence="1" id="KW-0596">Phosphopantetheine</keyword>
<proteinExistence type="predicted"/>
<dbReference type="EMBL" id="SNRW01008864">
    <property type="protein sequence ID" value="KAA6378873.1"/>
    <property type="molecule type" value="Genomic_DNA"/>
</dbReference>
<comment type="caution">
    <text evidence="4">The sequence shown here is derived from an EMBL/GenBank/DDBJ whole genome shotgun (WGS) entry which is preliminary data.</text>
</comment>
<dbReference type="Proteomes" id="UP000324800">
    <property type="component" value="Unassembled WGS sequence"/>
</dbReference>
<accession>A0A5J4V8P7</accession>
<dbReference type="AlphaFoldDB" id="A0A5J4V8P7"/>
<dbReference type="PANTHER" id="PTHR43775:SF37">
    <property type="entry name" value="SI:DKEY-61P9.11"/>
    <property type="match status" value="1"/>
</dbReference>
<dbReference type="InterPro" id="IPR016039">
    <property type="entry name" value="Thiolase-like"/>
</dbReference>
<evidence type="ECO:0000256" key="1">
    <source>
        <dbReference type="ARBA" id="ARBA00022450"/>
    </source>
</evidence>
<evidence type="ECO:0000259" key="3">
    <source>
        <dbReference type="PROSITE" id="PS52004"/>
    </source>
</evidence>
<dbReference type="InterPro" id="IPR014030">
    <property type="entry name" value="Ketoacyl_synth_N"/>
</dbReference>
<dbReference type="CDD" id="cd00833">
    <property type="entry name" value="PKS"/>
    <property type="match status" value="1"/>
</dbReference>
<dbReference type="Pfam" id="PF02801">
    <property type="entry name" value="Ketoacyl-synt_C"/>
    <property type="match status" value="1"/>
</dbReference>
<dbReference type="PROSITE" id="PS52004">
    <property type="entry name" value="KS3_2"/>
    <property type="match status" value="1"/>
</dbReference>
<dbReference type="InterPro" id="IPR050091">
    <property type="entry name" value="PKS_NRPS_Biosynth_Enz"/>
</dbReference>
<dbReference type="Gene3D" id="3.40.47.10">
    <property type="match status" value="2"/>
</dbReference>
<evidence type="ECO:0000313" key="4">
    <source>
        <dbReference type="EMBL" id="KAA6378873.1"/>
    </source>
</evidence>
<dbReference type="InterPro" id="IPR020841">
    <property type="entry name" value="PKS_Beta-ketoAc_synthase_dom"/>
</dbReference>
<dbReference type="OrthoDB" id="5334845at2759"/>
<evidence type="ECO:0000313" key="5">
    <source>
        <dbReference type="Proteomes" id="UP000324800"/>
    </source>
</evidence>
<dbReference type="GO" id="GO:0004312">
    <property type="term" value="F:fatty acid synthase activity"/>
    <property type="evidence" value="ECO:0007669"/>
    <property type="project" value="TreeGrafter"/>
</dbReference>